<dbReference type="Proteomes" id="UP001519288">
    <property type="component" value="Unassembled WGS sequence"/>
</dbReference>
<dbReference type="SUPFAM" id="SSF46785">
    <property type="entry name" value="Winged helix' DNA-binding domain"/>
    <property type="match status" value="1"/>
</dbReference>
<proteinExistence type="inferred from homology"/>
<keyword evidence="2" id="KW-0805">Transcription regulation</keyword>
<dbReference type="Pfam" id="PF00126">
    <property type="entry name" value="HTH_1"/>
    <property type="match status" value="1"/>
</dbReference>
<sequence length="302" mass="33862">MDLRQMRYFLAIAQEGQVTRAAKVLNMEQPPLSRQLKLIEQELGVTLFDRGSKRMNLTPAGQLLKERAESFILQFEETLREVKRLDQGIEGTLSIGSVVSCISLLPSPIELFRKHFPAVKFKITEGDHFLLGDQLLQGHIEVVLARLPFEADSGSHVFESLPLPSDPYVAVVPTSLFPEHTQPSFLMKQLADMPFLTLKTDHTTRMHEQVLKECRHHNFEPNIVCECSSVAVIVALVAAGIGATVLPKSVMRAFPIPAIRILPIIDATFHSEVGLVWVKDRYLSKSAQRFIQECAITTQLNV</sequence>
<evidence type="ECO:0000313" key="7">
    <source>
        <dbReference type="Proteomes" id="UP001519288"/>
    </source>
</evidence>
<dbReference type="InterPro" id="IPR005119">
    <property type="entry name" value="LysR_subst-bd"/>
</dbReference>
<dbReference type="PANTHER" id="PTHR30346:SF28">
    <property type="entry name" value="HTH-TYPE TRANSCRIPTIONAL REGULATOR CYNR"/>
    <property type="match status" value="1"/>
</dbReference>
<keyword evidence="4" id="KW-0804">Transcription</keyword>
<protein>
    <submittedName>
        <fullName evidence="6">DNA-binding transcriptional LysR family regulator</fullName>
    </submittedName>
</protein>
<evidence type="ECO:0000256" key="3">
    <source>
        <dbReference type="ARBA" id="ARBA00023125"/>
    </source>
</evidence>
<name>A0ABS4JH19_9BACL</name>
<evidence type="ECO:0000256" key="1">
    <source>
        <dbReference type="ARBA" id="ARBA00009437"/>
    </source>
</evidence>
<dbReference type="CDD" id="cd05466">
    <property type="entry name" value="PBP2_LTTR_substrate"/>
    <property type="match status" value="1"/>
</dbReference>
<dbReference type="PRINTS" id="PR00039">
    <property type="entry name" value="HTHLYSR"/>
</dbReference>
<organism evidence="6 7">
    <name type="scientific">Paenibacillus shirakamiensis</name>
    <dbReference type="NCBI Taxonomy" id="1265935"/>
    <lineage>
        <taxon>Bacteria</taxon>
        <taxon>Bacillati</taxon>
        <taxon>Bacillota</taxon>
        <taxon>Bacilli</taxon>
        <taxon>Bacillales</taxon>
        <taxon>Paenibacillaceae</taxon>
        <taxon>Paenibacillus</taxon>
    </lineage>
</organism>
<evidence type="ECO:0000256" key="2">
    <source>
        <dbReference type="ARBA" id="ARBA00023015"/>
    </source>
</evidence>
<gene>
    <name evidence="6" type="ORF">J2Z69_002064</name>
</gene>
<comment type="caution">
    <text evidence="6">The sequence shown here is derived from an EMBL/GenBank/DDBJ whole genome shotgun (WGS) entry which is preliminary data.</text>
</comment>
<accession>A0ABS4JH19</accession>
<dbReference type="InterPro" id="IPR036388">
    <property type="entry name" value="WH-like_DNA-bd_sf"/>
</dbReference>
<keyword evidence="7" id="KW-1185">Reference proteome</keyword>
<keyword evidence="3 6" id="KW-0238">DNA-binding</keyword>
<evidence type="ECO:0000256" key="4">
    <source>
        <dbReference type="ARBA" id="ARBA00023163"/>
    </source>
</evidence>
<dbReference type="Pfam" id="PF03466">
    <property type="entry name" value="LysR_substrate"/>
    <property type="match status" value="1"/>
</dbReference>
<dbReference type="GO" id="GO:0003677">
    <property type="term" value="F:DNA binding"/>
    <property type="evidence" value="ECO:0007669"/>
    <property type="project" value="UniProtKB-KW"/>
</dbReference>
<reference evidence="6 7" key="1">
    <citation type="submission" date="2021-03" db="EMBL/GenBank/DDBJ databases">
        <title>Genomic Encyclopedia of Type Strains, Phase IV (KMG-IV): sequencing the most valuable type-strain genomes for metagenomic binning, comparative biology and taxonomic classification.</title>
        <authorList>
            <person name="Goeker M."/>
        </authorList>
    </citation>
    <scope>NUCLEOTIDE SEQUENCE [LARGE SCALE GENOMIC DNA]</scope>
    <source>
        <strain evidence="6 7">DSM 26806</strain>
    </source>
</reference>
<evidence type="ECO:0000313" key="6">
    <source>
        <dbReference type="EMBL" id="MBP2001021.1"/>
    </source>
</evidence>
<dbReference type="RefSeq" id="WP_209861678.1">
    <property type="nucleotide sequence ID" value="NZ_JAGGLD010000003.1"/>
</dbReference>
<dbReference type="InterPro" id="IPR000847">
    <property type="entry name" value="LysR_HTH_N"/>
</dbReference>
<dbReference type="PANTHER" id="PTHR30346">
    <property type="entry name" value="TRANSCRIPTIONAL DUAL REGULATOR HCAR-RELATED"/>
    <property type="match status" value="1"/>
</dbReference>
<dbReference type="Gene3D" id="3.40.190.290">
    <property type="match status" value="1"/>
</dbReference>
<dbReference type="Gene3D" id="1.10.10.10">
    <property type="entry name" value="Winged helix-like DNA-binding domain superfamily/Winged helix DNA-binding domain"/>
    <property type="match status" value="1"/>
</dbReference>
<comment type="similarity">
    <text evidence="1">Belongs to the LysR transcriptional regulatory family.</text>
</comment>
<evidence type="ECO:0000259" key="5">
    <source>
        <dbReference type="PROSITE" id="PS50931"/>
    </source>
</evidence>
<dbReference type="PROSITE" id="PS50931">
    <property type="entry name" value="HTH_LYSR"/>
    <property type="match status" value="1"/>
</dbReference>
<dbReference type="EMBL" id="JAGGLD010000003">
    <property type="protein sequence ID" value="MBP2001021.1"/>
    <property type="molecule type" value="Genomic_DNA"/>
</dbReference>
<dbReference type="SUPFAM" id="SSF53850">
    <property type="entry name" value="Periplasmic binding protein-like II"/>
    <property type="match status" value="1"/>
</dbReference>
<feature type="domain" description="HTH lysR-type" evidence="5">
    <location>
        <begin position="1"/>
        <end position="58"/>
    </location>
</feature>
<dbReference type="InterPro" id="IPR036390">
    <property type="entry name" value="WH_DNA-bd_sf"/>
</dbReference>